<dbReference type="AlphaFoldDB" id="A0A9W4UFN6"/>
<gene>
    <name evidence="1" type="ORF">PDIGIT_LOCUS7529</name>
</gene>
<evidence type="ECO:0000313" key="2">
    <source>
        <dbReference type="Proteomes" id="UP001152607"/>
    </source>
</evidence>
<dbReference type="EMBL" id="CAOQHR010000005">
    <property type="protein sequence ID" value="CAI6334469.1"/>
    <property type="molecule type" value="Genomic_DNA"/>
</dbReference>
<sequence>MDTEDGQVFIKVRYFPSSFGGVLDSTEFTRHAACPYAISLPVYMCTSPTLKHQSPHLSCPCVSFS</sequence>
<keyword evidence="2" id="KW-1185">Reference proteome</keyword>
<organism evidence="1 2">
    <name type="scientific">Periconia digitata</name>
    <dbReference type="NCBI Taxonomy" id="1303443"/>
    <lineage>
        <taxon>Eukaryota</taxon>
        <taxon>Fungi</taxon>
        <taxon>Dikarya</taxon>
        <taxon>Ascomycota</taxon>
        <taxon>Pezizomycotina</taxon>
        <taxon>Dothideomycetes</taxon>
        <taxon>Pleosporomycetidae</taxon>
        <taxon>Pleosporales</taxon>
        <taxon>Massarineae</taxon>
        <taxon>Periconiaceae</taxon>
        <taxon>Periconia</taxon>
    </lineage>
</organism>
<accession>A0A9W4UFN6</accession>
<dbReference type="Proteomes" id="UP001152607">
    <property type="component" value="Unassembled WGS sequence"/>
</dbReference>
<reference evidence="1" key="1">
    <citation type="submission" date="2023-01" db="EMBL/GenBank/DDBJ databases">
        <authorList>
            <person name="Van Ghelder C."/>
            <person name="Rancurel C."/>
        </authorList>
    </citation>
    <scope>NUCLEOTIDE SEQUENCE</scope>
    <source>
        <strain evidence="1">CNCM I-4278</strain>
    </source>
</reference>
<evidence type="ECO:0000313" key="1">
    <source>
        <dbReference type="EMBL" id="CAI6334469.1"/>
    </source>
</evidence>
<proteinExistence type="predicted"/>
<protein>
    <submittedName>
        <fullName evidence="1">Uncharacterized protein</fullName>
    </submittedName>
</protein>
<comment type="caution">
    <text evidence="1">The sequence shown here is derived from an EMBL/GenBank/DDBJ whole genome shotgun (WGS) entry which is preliminary data.</text>
</comment>
<name>A0A9W4UFN6_9PLEO</name>